<name>A0A1I4RUZ0_9PROT</name>
<sequence>MEQNVITEVVNTIVAALQKPVEVISDMDDHDIKRVALPPGWILQERDDIKLKAIPQRKTGQVILNDAESFIDYINRHKLDNSTTLYCQTNYEKGDVNFIVVFNDHIGMATGQQWRDHLASFEPGKSIEWERWAKNDREVMTQREFALFIEDNLRDIATVEGMPTGQQLLEMALSFEANQDMRFKSAIRLQNGGVQMSFVQDDDSATLAKMQLFDKISIGIPVFWNGDAYRIDARLRYRARDSKLVFWYELIRPDKVIEDATKVLINTIKEKTEVFFYFGDPSL</sequence>
<dbReference type="AlphaFoldDB" id="A0A1I4RUZ0"/>
<reference evidence="2" key="1">
    <citation type="submission" date="2016-10" db="EMBL/GenBank/DDBJ databases">
        <authorList>
            <person name="Varghese N."/>
            <person name="Submissions S."/>
        </authorList>
    </citation>
    <scope>NUCLEOTIDE SEQUENCE [LARGE SCALE GENOMIC DNA]</scope>
    <source>
        <strain evidence="2">Nm44</strain>
    </source>
</reference>
<dbReference type="RefSeq" id="WP_074905925.1">
    <property type="nucleotide sequence ID" value="NZ_FOUB01000035.1"/>
</dbReference>
<dbReference type="OrthoDB" id="3598762at2"/>
<evidence type="ECO:0000313" key="1">
    <source>
        <dbReference type="EMBL" id="SFM55884.1"/>
    </source>
</evidence>
<proteinExistence type="predicted"/>
<dbReference type="InterPro" id="IPR019276">
    <property type="entry name" value="DUF2303"/>
</dbReference>
<keyword evidence="2" id="KW-1185">Reference proteome</keyword>
<organism evidence="1 2">
    <name type="scientific">Nitrosomonas communis</name>
    <dbReference type="NCBI Taxonomy" id="44574"/>
    <lineage>
        <taxon>Bacteria</taxon>
        <taxon>Pseudomonadati</taxon>
        <taxon>Pseudomonadota</taxon>
        <taxon>Betaproteobacteria</taxon>
        <taxon>Nitrosomonadales</taxon>
        <taxon>Nitrosomonadaceae</taxon>
        <taxon>Nitrosomonas</taxon>
    </lineage>
</organism>
<accession>A0A1I4RUZ0</accession>
<protein>
    <submittedName>
        <fullName evidence="1">Uncharacterized conserved protein YfdQ, DUF2303 family</fullName>
    </submittedName>
</protein>
<gene>
    <name evidence="1" type="ORF">SAMN05421863_103529</name>
</gene>
<dbReference type="EMBL" id="FOUB01000035">
    <property type="protein sequence ID" value="SFM55884.1"/>
    <property type="molecule type" value="Genomic_DNA"/>
</dbReference>
<dbReference type="Pfam" id="PF10065">
    <property type="entry name" value="DUF2303"/>
    <property type="match status" value="1"/>
</dbReference>
<dbReference type="Proteomes" id="UP000183287">
    <property type="component" value="Unassembled WGS sequence"/>
</dbReference>
<evidence type="ECO:0000313" key="2">
    <source>
        <dbReference type="Proteomes" id="UP000183287"/>
    </source>
</evidence>